<proteinExistence type="inferred from homology"/>
<keyword evidence="3" id="KW-0997">Cell inner membrane</keyword>
<evidence type="ECO:0000256" key="1">
    <source>
        <dbReference type="ARBA" id="ARBA00004377"/>
    </source>
</evidence>
<dbReference type="OrthoDB" id="6401511at2"/>
<comment type="similarity">
    <text evidence="10">Belongs to the ZapG family.</text>
</comment>
<dbReference type="RefSeq" id="WP_034612871.1">
    <property type="nucleotide sequence ID" value="NZ_JSUM01000003.1"/>
</dbReference>
<dbReference type="InterPro" id="IPR009386">
    <property type="entry name" value="ZapG-like"/>
</dbReference>
<evidence type="ECO:0000256" key="6">
    <source>
        <dbReference type="ARBA" id="ARBA00022960"/>
    </source>
</evidence>
<feature type="region of interest" description="Disordered" evidence="13">
    <location>
        <begin position="127"/>
        <end position="147"/>
    </location>
</feature>
<evidence type="ECO:0000256" key="14">
    <source>
        <dbReference type="SAM" id="Phobius"/>
    </source>
</evidence>
<evidence type="ECO:0000256" key="8">
    <source>
        <dbReference type="ARBA" id="ARBA00023136"/>
    </source>
</evidence>
<evidence type="ECO:0000256" key="3">
    <source>
        <dbReference type="ARBA" id="ARBA00022519"/>
    </source>
</evidence>
<evidence type="ECO:0000313" key="15">
    <source>
        <dbReference type="EMBL" id="KGQ71073.1"/>
    </source>
</evidence>
<keyword evidence="16" id="KW-1185">Reference proteome</keyword>
<keyword evidence="5 14" id="KW-0812">Transmembrane</keyword>
<evidence type="ECO:0000256" key="9">
    <source>
        <dbReference type="ARBA" id="ARBA00023306"/>
    </source>
</evidence>
<sequence>MNTELLQNVWAVGIIGAVIGFILAYIVIKMTNGNVRKQLKTESELKQVKTEVEQQKVKIEEHFAESADLLKSLAQDYQRLYKHLAKSSADLLPEDTAKGMFDAGALLERSQTETALEVLVDDEGIEEKAPPKDYSKGASGLLKAKDA</sequence>
<keyword evidence="7 14" id="KW-1133">Transmembrane helix</keyword>
<keyword evidence="9" id="KW-0131">Cell cycle</keyword>
<protein>
    <recommendedName>
        <fullName evidence="11">Z-ring associated protein G</fullName>
    </recommendedName>
    <alternativeName>
        <fullName evidence="12">Cell division protein ZapG</fullName>
    </alternativeName>
</protein>
<keyword evidence="8 14" id="KW-0472">Membrane</keyword>
<evidence type="ECO:0000256" key="10">
    <source>
        <dbReference type="ARBA" id="ARBA00035657"/>
    </source>
</evidence>
<keyword evidence="4" id="KW-0132">Cell division</keyword>
<organism evidence="15 16">
    <name type="scientific">Chelonobacter oris</name>
    <dbReference type="NCBI Taxonomy" id="505317"/>
    <lineage>
        <taxon>Bacteria</taxon>
        <taxon>Pseudomonadati</taxon>
        <taxon>Pseudomonadota</taxon>
        <taxon>Gammaproteobacteria</taxon>
        <taxon>Pasteurellales</taxon>
        <taxon>Pasteurellaceae</taxon>
        <taxon>Chelonobacter</taxon>
    </lineage>
</organism>
<evidence type="ECO:0000256" key="11">
    <source>
        <dbReference type="ARBA" id="ARBA00035703"/>
    </source>
</evidence>
<keyword evidence="2" id="KW-1003">Cell membrane</keyword>
<dbReference type="GO" id="GO:0051301">
    <property type="term" value="P:cell division"/>
    <property type="evidence" value="ECO:0007669"/>
    <property type="project" value="UniProtKB-KW"/>
</dbReference>
<name>A0A0A3ANT8_9PAST</name>
<dbReference type="EMBL" id="JSUM01000003">
    <property type="protein sequence ID" value="KGQ71073.1"/>
    <property type="molecule type" value="Genomic_DNA"/>
</dbReference>
<evidence type="ECO:0000256" key="5">
    <source>
        <dbReference type="ARBA" id="ARBA00022692"/>
    </source>
</evidence>
<dbReference type="Pfam" id="PF06295">
    <property type="entry name" value="ZapG-like"/>
    <property type="match status" value="1"/>
</dbReference>
<evidence type="ECO:0000256" key="7">
    <source>
        <dbReference type="ARBA" id="ARBA00022989"/>
    </source>
</evidence>
<keyword evidence="6" id="KW-0133">Cell shape</keyword>
<evidence type="ECO:0000256" key="12">
    <source>
        <dbReference type="ARBA" id="ARBA00035727"/>
    </source>
</evidence>
<evidence type="ECO:0000256" key="4">
    <source>
        <dbReference type="ARBA" id="ARBA00022618"/>
    </source>
</evidence>
<dbReference type="Proteomes" id="UP000030380">
    <property type="component" value="Unassembled WGS sequence"/>
</dbReference>
<dbReference type="STRING" id="505317.OA57_02240"/>
<dbReference type="GO" id="GO:0008360">
    <property type="term" value="P:regulation of cell shape"/>
    <property type="evidence" value="ECO:0007669"/>
    <property type="project" value="UniProtKB-KW"/>
</dbReference>
<evidence type="ECO:0000256" key="2">
    <source>
        <dbReference type="ARBA" id="ARBA00022475"/>
    </source>
</evidence>
<feature type="transmembrane region" description="Helical" evidence="14">
    <location>
        <begin position="6"/>
        <end position="28"/>
    </location>
</feature>
<evidence type="ECO:0000256" key="13">
    <source>
        <dbReference type="SAM" id="MobiDB-lite"/>
    </source>
</evidence>
<dbReference type="PANTHER" id="PTHR39579">
    <property type="entry name" value="INNER MEMBRANE PROTEIN YHCB"/>
    <property type="match status" value="1"/>
</dbReference>
<comment type="caution">
    <text evidence="15">The sequence shown here is derived from an EMBL/GenBank/DDBJ whole genome shotgun (WGS) entry which is preliminary data.</text>
</comment>
<dbReference type="GO" id="GO:0005886">
    <property type="term" value="C:plasma membrane"/>
    <property type="evidence" value="ECO:0007669"/>
    <property type="project" value="UniProtKB-SubCell"/>
</dbReference>
<reference evidence="15 16" key="1">
    <citation type="submission" date="2014-11" db="EMBL/GenBank/DDBJ databases">
        <title>Draft genome sequence of Chelonobacter oris 1662T, associated with respiratory disease in Hermann's Tortoises.</title>
        <authorList>
            <person name="Kudirkiene E."/>
            <person name="Hansen M.J."/>
            <person name="Bojesen A.M."/>
        </authorList>
    </citation>
    <scope>NUCLEOTIDE SEQUENCE [LARGE SCALE GENOMIC DNA]</scope>
    <source>
        <strain evidence="15 16">1662</strain>
    </source>
</reference>
<evidence type="ECO:0000313" key="16">
    <source>
        <dbReference type="Proteomes" id="UP000030380"/>
    </source>
</evidence>
<dbReference type="AlphaFoldDB" id="A0A0A3ANT8"/>
<gene>
    <name evidence="15" type="ORF">OA57_02240</name>
</gene>
<dbReference type="PANTHER" id="PTHR39579:SF1">
    <property type="entry name" value="INNER MEMBRANE PROTEIN YHCB"/>
    <property type="match status" value="1"/>
</dbReference>
<dbReference type="PIRSF" id="PIRSF006318">
    <property type="entry name" value="YhcB"/>
    <property type="match status" value="1"/>
</dbReference>
<comment type="subcellular location">
    <subcellularLocation>
        <location evidence="1">Cell inner membrane</location>
        <topology evidence="1">Single-pass membrane protein</topology>
    </subcellularLocation>
</comment>
<accession>A0A0A3ANT8</accession>